<dbReference type="Proteomes" id="UP000184139">
    <property type="component" value="Unassembled WGS sequence"/>
</dbReference>
<organism evidence="1 2">
    <name type="scientific">Desulfofustis glycolicus DSM 9705</name>
    <dbReference type="NCBI Taxonomy" id="1121409"/>
    <lineage>
        <taxon>Bacteria</taxon>
        <taxon>Pseudomonadati</taxon>
        <taxon>Thermodesulfobacteriota</taxon>
        <taxon>Desulfobulbia</taxon>
        <taxon>Desulfobulbales</taxon>
        <taxon>Desulfocapsaceae</taxon>
        <taxon>Desulfofustis</taxon>
    </lineage>
</organism>
<evidence type="ECO:0000313" key="1">
    <source>
        <dbReference type="EMBL" id="SHH83457.1"/>
    </source>
</evidence>
<sequence length="75" mass="8530">MAASQQESPVQPACRRCRHYFITHDPSRPYGCRAMGFKTRHNPALVVFSTSGLVCQLFREKTRAPGRDDQDTPSY</sequence>
<keyword evidence="2" id="KW-1185">Reference proteome</keyword>
<accession>A0A1M5W7J5</accession>
<dbReference type="EMBL" id="FQXS01000011">
    <property type="protein sequence ID" value="SHH83457.1"/>
    <property type="molecule type" value="Genomic_DNA"/>
</dbReference>
<reference evidence="1 2" key="1">
    <citation type="submission" date="2016-11" db="EMBL/GenBank/DDBJ databases">
        <authorList>
            <person name="Jaros S."/>
            <person name="Januszkiewicz K."/>
            <person name="Wedrychowicz H."/>
        </authorList>
    </citation>
    <scope>NUCLEOTIDE SEQUENCE [LARGE SCALE GENOMIC DNA]</scope>
    <source>
        <strain evidence="1 2">DSM 9705</strain>
    </source>
</reference>
<proteinExistence type="predicted"/>
<evidence type="ECO:0000313" key="2">
    <source>
        <dbReference type="Proteomes" id="UP000184139"/>
    </source>
</evidence>
<gene>
    <name evidence="1" type="ORF">SAMN02745124_02129</name>
</gene>
<protein>
    <recommendedName>
        <fullName evidence="3">Uracil-DNA glycosylase</fullName>
    </recommendedName>
</protein>
<evidence type="ECO:0008006" key="3">
    <source>
        <dbReference type="Google" id="ProtNLM"/>
    </source>
</evidence>
<name>A0A1M5W7J5_9BACT</name>
<dbReference type="STRING" id="1121409.SAMN02745124_02129"/>
<dbReference type="AlphaFoldDB" id="A0A1M5W7J5"/>